<feature type="transmembrane region" description="Helical" evidence="12">
    <location>
        <begin position="30"/>
        <end position="48"/>
    </location>
</feature>
<keyword evidence="2" id="KW-0813">Transport</keyword>
<dbReference type="Gene3D" id="1.20.1560.10">
    <property type="entry name" value="ABC transporter type 1, transmembrane domain"/>
    <property type="match status" value="1"/>
</dbReference>
<evidence type="ECO:0000259" key="14">
    <source>
        <dbReference type="PROSITE" id="PS50929"/>
    </source>
</evidence>
<name>A0A0K1ZJJ1_RALSL</name>
<feature type="transmembrane region" description="Helical" evidence="12">
    <location>
        <begin position="54"/>
        <end position="80"/>
    </location>
</feature>
<evidence type="ECO:0000256" key="7">
    <source>
        <dbReference type="ARBA" id="ARBA00022840"/>
    </source>
</evidence>
<keyword evidence="6" id="KW-0547">Nucleotide-binding</keyword>
<feature type="transmembrane region" description="Helical" evidence="12">
    <location>
        <begin position="139"/>
        <end position="156"/>
    </location>
</feature>
<feature type="transmembrane region" description="Helical" evidence="12">
    <location>
        <begin position="266"/>
        <end position="288"/>
    </location>
</feature>
<dbReference type="InterPro" id="IPR036640">
    <property type="entry name" value="ABC1_TM_sf"/>
</dbReference>
<feature type="transmembrane region" description="Helical" evidence="12">
    <location>
        <begin position="162"/>
        <end position="178"/>
    </location>
</feature>
<evidence type="ECO:0000256" key="4">
    <source>
        <dbReference type="ARBA" id="ARBA00022519"/>
    </source>
</evidence>
<evidence type="ECO:0000256" key="5">
    <source>
        <dbReference type="ARBA" id="ARBA00022692"/>
    </source>
</evidence>
<dbReference type="SMART" id="SM00382">
    <property type="entry name" value="AAA"/>
    <property type="match status" value="1"/>
</dbReference>
<evidence type="ECO:0000313" key="17">
    <source>
        <dbReference type="EMBL" id="CUV42213.1"/>
    </source>
</evidence>
<dbReference type="Pfam" id="PF00005">
    <property type="entry name" value="ABC_tran"/>
    <property type="match status" value="1"/>
</dbReference>
<keyword evidence="10" id="KW-0445">Lipid transport</keyword>
<keyword evidence="5 12" id="KW-0812">Transmembrane</keyword>
<feature type="domain" description="ABC transporter" evidence="13">
    <location>
        <begin position="334"/>
        <end position="568"/>
    </location>
</feature>
<keyword evidence="3" id="KW-1003">Cell membrane</keyword>
<organism evidence="16">
    <name type="scientific">Ralstonia solanacearum</name>
    <name type="common">Pseudomonas solanacearum</name>
    <dbReference type="NCBI Taxonomy" id="305"/>
    <lineage>
        <taxon>Bacteria</taxon>
        <taxon>Pseudomonadati</taxon>
        <taxon>Pseudomonadota</taxon>
        <taxon>Betaproteobacteria</taxon>
        <taxon>Burkholderiales</taxon>
        <taxon>Burkholderiaceae</taxon>
        <taxon>Ralstonia</taxon>
        <taxon>Ralstonia solanacearum species complex</taxon>
    </lineage>
</organism>
<sequence length="581" mass="62841">MNMLRAVFELTRSADRGRVRRGIAWRMAEALFATAPYAVLFLAFNAMFAGRFDAALLTTLTLALLGCVLAQLACAVAANLDGFIGGTGMMCDLRLQIAEQLRRLPLGFYARRQTGDLSAVMAENVVQVEDAFTHLTGELCGRLAIAGLTGALLLSIDWRLGLLAFASVAAGLLLFRLFKRAAGRLGRAKLDQKAETNSRLLEFVQGIKVIRAFGLSAERFDKVFNALTRLRALSVRIEVVAGAAAIGFSVLLEIGFLLVLAQAFRFSLAGHLTHAMLVMFLIMSHRFFSMMSESAMLMAQLAFYSRSFDRIAALMGEPLLPEPDASTAARGCAVEFRDVSFSHAPGEPTLRGVSFVARPDTVTALVGPSGAGKSTLAHLVARFHDVEAGQVLIGGVDVRAMRQDDLLDRIAIVFQDTYLLNDSIENNLRLARPEASDADLVAAARAACCHDFIMALPDGYRSVIGEGGGRLSGGERQRLSIARALLKDAPIVLLDEATASIDSGNELAIRQALAALVRGKTVLVIAHRLHTVADADQILVLERGRVVERGRHPDLLAGGGLYARLWAQQARTRNWRFRAAA</sequence>
<dbReference type="InterPro" id="IPR003593">
    <property type="entry name" value="AAA+_ATPase"/>
</dbReference>
<dbReference type="GO" id="GO:0140359">
    <property type="term" value="F:ABC-type transporter activity"/>
    <property type="evidence" value="ECO:0007669"/>
    <property type="project" value="InterPro"/>
</dbReference>
<dbReference type="PROSITE" id="PS50893">
    <property type="entry name" value="ABC_TRANSPORTER_2"/>
    <property type="match status" value="1"/>
</dbReference>
<keyword evidence="11 12" id="KW-0472">Membrane</keyword>
<dbReference type="SUPFAM" id="SSF52540">
    <property type="entry name" value="P-loop containing nucleoside triphosphate hydrolases"/>
    <property type="match status" value="1"/>
</dbReference>
<dbReference type="GO" id="GO:0005886">
    <property type="term" value="C:plasma membrane"/>
    <property type="evidence" value="ECO:0007669"/>
    <property type="project" value="UniProtKB-SubCell"/>
</dbReference>
<keyword evidence="9 12" id="KW-1133">Transmembrane helix</keyword>
<dbReference type="Pfam" id="PF00664">
    <property type="entry name" value="ABC_membrane"/>
    <property type="match status" value="1"/>
</dbReference>
<dbReference type="PROSITE" id="PS00211">
    <property type="entry name" value="ABC_TRANSPORTER_1"/>
    <property type="match status" value="1"/>
</dbReference>
<feature type="transmembrane region" description="Helical" evidence="12">
    <location>
        <begin position="239"/>
        <end position="260"/>
    </location>
</feature>
<evidence type="ECO:0000313" key="15">
    <source>
        <dbReference type="EMBL" id="CUV25588.1"/>
    </source>
</evidence>
<dbReference type="EMBL" id="LN899823">
    <property type="protein sequence ID" value="CUV25588.1"/>
    <property type="molecule type" value="Genomic_DNA"/>
</dbReference>
<evidence type="ECO:0000256" key="10">
    <source>
        <dbReference type="ARBA" id="ARBA00023055"/>
    </source>
</evidence>
<dbReference type="InterPro" id="IPR003439">
    <property type="entry name" value="ABC_transporter-like_ATP-bd"/>
</dbReference>
<evidence type="ECO:0000313" key="16">
    <source>
        <dbReference type="EMBL" id="CUV36726.1"/>
    </source>
</evidence>
<dbReference type="PATRIC" id="fig|305.92.peg.1654"/>
<dbReference type="InterPro" id="IPR039421">
    <property type="entry name" value="Type_1_exporter"/>
</dbReference>
<evidence type="ECO:0000256" key="1">
    <source>
        <dbReference type="ARBA" id="ARBA00004651"/>
    </source>
</evidence>
<dbReference type="PANTHER" id="PTHR24221">
    <property type="entry name" value="ATP-BINDING CASSETTE SUB-FAMILY B"/>
    <property type="match status" value="1"/>
</dbReference>
<proteinExistence type="predicted"/>
<dbReference type="AlphaFoldDB" id="A0A0K1ZJJ1"/>
<dbReference type="PROSITE" id="PS50929">
    <property type="entry name" value="ABC_TM1F"/>
    <property type="match status" value="1"/>
</dbReference>
<evidence type="ECO:0000256" key="3">
    <source>
        <dbReference type="ARBA" id="ARBA00022475"/>
    </source>
</evidence>
<dbReference type="GO" id="GO:0016887">
    <property type="term" value="F:ATP hydrolysis activity"/>
    <property type="evidence" value="ECO:0007669"/>
    <property type="project" value="InterPro"/>
</dbReference>
<dbReference type="GO" id="GO:0005524">
    <property type="term" value="F:ATP binding"/>
    <property type="evidence" value="ECO:0007669"/>
    <property type="project" value="UniProtKB-KW"/>
</dbReference>
<evidence type="ECO:0000256" key="6">
    <source>
        <dbReference type="ARBA" id="ARBA00022741"/>
    </source>
</evidence>
<accession>A0A0K1ZJJ1</accession>
<dbReference type="Gene3D" id="3.40.50.300">
    <property type="entry name" value="P-loop containing nucleotide triphosphate hydrolases"/>
    <property type="match status" value="1"/>
</dbReference>
<dbReference type="EMBL" id="LN899825">
    <property type="protein sequence ID" value="CUV36726.1"/>
    <property type="molecule type" value="Genomic_DNA"/>
</dbReference>
<evidence type="ECO:0000313" key="18">
    <source>
        <dbReference type="EMBL" id="CUV59422.1"/>
    </source>
</evidence>
<protein>
    <submittedName>
        <fullName evidence="16">ABC transporter ATP-binding protein</fullName>
    </submittedName>
</protein>
<evidence type="ECO:0000256" key="2">
    <source>
        <dbReference type="ARBA" id="ARBA00022448"/>
    </source>
</evidence>
<keyword evidence="8" id="KW-1278">Translocase</keyword>
<feature type="domain" description="ABC transmembrane type-1" evidence="14">
    <location>
        <begin position="22"/>
        <end position="302"/>
    </location>
</feature>
<dbReference type="InterPro" id="IPR027417">
    <property type="entry name" value="P-loop_NTPase"/>
</dbReference>
<comment type="subcellular location">
    <subcellularLocation>
        <location evidence="1">Cell membrane</location>
        <topology evidence="1">Multi-pass membrane protein</topology>
    </subcellularLocation>
</comment>
<dbReference type="EMBL" id="LN899822">
    <property type="protein sequence ID" value="CUV59422.1"/>
    <property type="molecule type" value="Genomic_DNA"/>
</dbReference>
<keyword evidence="4" id="KW-0997">Cell inner membrane</keyword>
<dbReference type="InterPro" id="IPR011527">
    <property type="entry name" value="ABC1_TM_dom"/>
</dbReference>
<evidence type="ECO:0000256" key="8">
    <source>
        <dbReference type="ARBA" id="ARBA00022967"/>
    </source>
</evidence>
<dbReference type="GO" id="GO:0034040">
    <property type="term" value="F:ATPase-coupled lipid transmembrane transporter activity"/>
    <property type="evidence" value="ECO:0007669"/>
    <property type="project" value="TreeGrafter"/>
</dbReference>
<evidence type="ECO:0000256" key="11">
    <source>
        <dbReference type="ARBA" id="ARBA00023136"/>
    </source>
</evidence>
<reference evidence="16" key="1">
    <citation type="submission" date="2015-10" db="EMBL/GenBank/DDBJ databases">
        <authorList>
            <person name="Gilbert D.G."/>
        </authorList>
    </citation>
    <scope>NUCLEOTIDE SEQUENCE</scope>
    <source>
        <strain evidence="16">Phyl III-seqv23</strain>
    </source>
</reference>
<dbReference type="SUPFAM" id="SSF90123">
    <property type="entry name" value="ABC transporter transmembrane region"/>
    <property type="match status" value="1"/>
</dbReference>
<evidence type="ECO:0000256" key="12">
    <source>
        <dbReference type="SAM" id="Phobius"/>
    </source>
</evidence>
<evidence type="ECO:0000259" key="13">
    <source>
        <dbReference type="PROSITE" id="PS50893"/>
    </source>
</evidence>
<dbReference type="EMBL" id="LN899826">
    <property type="protein sequence ID" value="CUV42213.1"/>
    <property type="molecule type" value="Genomic_DNA"/>
</dbReference>
<dbReference type="PANTHER" id="PTHR24221:SF397">
    <property type="entry name" value="ABC TRANSPORTER, ATP-BINDING TRANSMEMBRANE PROTEIN"/>
    <property type="match status" value="1"/>
</dbReference>
<gene>
    <name evidence="18" type="ORF">RD1301_v1_430005</name>
    <name evidence="15" type="ORF">RUN1744_v1_1040007</name>
    <name evidence="16" type="ORF">TD1301_v1_2320004</name>
    <name evidence="17" type="ORF">TF3108_v1_1120004</name>
</gene>
<evidence type="ECO:0000256" key="9">
    <source>
        <dbReference type="ARBA" id="ARBA00022989"/>
    </source>
</evidence>
<dbReference type="InterPro" id="IPR017871">
    <property type="entry name" value="ABC_transporter-like_CS"/>
</dbReference>
<dbReference type="FunFam" id="3.40.50.300:FF:000221">
    <property type="entry name" value="Multidrug ABC transporter ATP-binding protein"/>
    <property type="match status" value="1"/>
</dbReference>
<keyword evidence="7 16" id="KW-0067">ATP-binding</keyword>